<dbReference type="PRINTS" id="PR00081">
    <property type="entry name" value="GDHRDH"/>
</dbReference>
<evidence type="ECO:0000256" key="1">
    <source>
        <dbReference type="ARBA" id="ARBA00006484"/>
    </source>
</evidence>
<dbReference type="PANTHER" id="PTHR24320">
    <property type="entry name" value="RETINOL DEHYDROGENASE"/>
    <property type="match status" value="1"/>
</dbReference>
<evidence type="ECO:0000256" key="2">
    <source>
        <dbReference type="ARBA" id="ARBA00023002"/>
    </source>
</evidence>
<dbReference type="InterPro" id="IPR036291">
    <property type="entry name" value="NAD(P)-bd_dom_sf"/>
</dbReference>
<gene>
    <name evidence="3" type="ORF">C7212DRAFT_356165</name>
</gene>
<dbReference type="Pfam" id="PF00106">
    <property type="entry name" value="adh_short"/>
    <property type="match status" value="1"/>
</dbReference>
<dbReference type="GO" id="GO:0016491">
    <property type="term" value="F:oxidoreductase activity"/>
    <property type="evidence" value="ECO:0007669"/>
    <property type="project" value="UniProtKB-KW"/>
</dbReference>
<evidence type="ECO:0000313" key="3">
    <source>
        <dbReference type="EMBL" id="PWW78912.1"/>
    </source>
</evidence>
<reference evidence="3 4" key="1">
    <citation type="submission" date="2018-03" db="EMBL/GenBank/DDBJ databases">
        <title>Genomes of Pezizomycetes fungi and the evolution of truffles.</title>
        <authorList>
            <person name="Murat C."/>
            <person name="Payen T."/>
            <person name="Noel B."/>
            <person name="Kuo A."/>
            <person name="Martin F.M."/>
        </authorList>
    </citation>
    <scope>NUCLEOTIDE SEQUENCE [LARGE SCALE GENOMIC DNA]</scope>
    <source>
        <strain evidence="3">091103-1</strain>
    </source>
</reference>
<dbReference type="Gene3D" id="3.40.50.720">
    <property type="entry name" value="NAD(P)-binding Rossmann-like Domain"/>
    <property type="match status" value="1"/>
</dbReference>
<name>A0A317SX24_9PEZI</name>
<sequence>MPLQLKESDLPSLTSKNALVTGATSGIGLQTAILLASHGATVHIASRNTAKGQETVRALRAEYPSHTYYHHPLDLSSVSSAAESAALFARENTHLDILVANAGVAFVSVDELSVDVLDKAFAVNHVGHFVFISGLLPLLRRTAEKSGDVRVVVTSSNAYKFVDKVDLSDVACRVPGDGRSARHFLAAGRRYGRSKRANILFAMELDRRLRAPDEMGRADASGVRVNVCHPGTIGATSLGGDGGLFGIPVWTSRLLHRLIGVVGLTPREGAMTQTLLAAADKIREEDVHGCFFAPRTGWNMRYTHSEEVDLGEWARSEEDAKALWEWTEGWVDKVLGKGNPGGE</sequence>
<dbReference type="SUPFAM" id="SSF51735">
    <property type="entry name" value="NAD(P)-binding Rossmann-fold domains"/>
    <property type="match status" value="1"/>
</dbReference>
<keyword evidence="2" id="KW-0560">Oxidoreductase</keyword>
<comment type="similarity">
    <text evidence="1">Belongs to the short-chain dehydrogenases/reductases (SDR) family.</text>
</comment>
<dbReference type="AlphaFoldDB" id="A0A317SX24"/>
<dbReference type="InterPro" id="IPR002347">
    <property type="entry name" value="SDR_fam"/>
</dbReference>
<dbReference type="EMBL" id="PYWC01000011">
    <property type="protein sequence ID" value="PWW78912.1"/>
    <property type="molecule type" value="Genomic_DNA"/>
</dbReference>
<accession>A0A317SX24</accession>
<dbReference type="OrthoDB" id="191139at2759"/>
<comment type="caution">
    <text evidence="3">The sequence shown here is derived from an EMBL/GenBank/DDBJ whole genome shotgun (WGS) entry which is preliminary data.</text>
</comment>
<protein>
    <submittedName>
        <fullName evidence="3">NAD(P)-binding protein</fullName>
    </submittedName>
</protein>
<dbReference type="STRING" id="42249.A0A317SX24"/>
<dbReference type="PANTHER" id="PTHR24320:SF148">
    <property type="entry name" value="NAD(P)-BINDING ROSSMANN-FOLD SUPERFAMILY PROTEIN"/>
    <property type="match status" value="1"/>
</dbReference>
<evidence type="ECO:0000313" key="4">
    <source>
        <dbReference type="Proteomes" id="UP000246991"/>
    </source>
</evidence>
<keyword evidence="4" id="KW-1185">Reference proteome</keyword>
<organism evidence="3 4">
    <name type="scientific">Tuber magnatum</name>
    <name type="common">white Piedmont truffle</name>
    <dbReference type="NCBI Taxonomy" id="42249"/>
    <lineage>
        <taxon>Eukaryota</taxon>
        <taxon>Fungi</taxon>
        <taxon>Dikarya</taxon>
        <taxon>Ascomycota</taxon>
        <taxon>Pezizomycotina</taxon>
        <taxon>Pezizomycetes</taxon>
        <taxon>Pezizales</taxon>
        <taxon>Tuberaceae</taxon>
        <taxon>Tuber</taxon>
    </lineage>
</organism>
<proteinExistence type="inferred from homology"/>
<dbReference type="Proteomes" id="UP000246991">
    <property type="component" value="Unassembled WGS sequence"/>
</dbReference>